<dbReference type="STRING" id="1123350.SAMN02744040_01677"/>
<name>A0A1M5S9E8_9FIRM</name>
<dbReference type="InterPro" id="IPR029052">
    <property type="entry name" value="Metallo-depent_PP-like"/>
</dbReference>
<keyword evidence="3" id="KW-1185">Reference proteome</keyword>
<dbReference type="InterPro" id="IPR014578">
    <property type="entry name" value="Pesterase_CT488"/>
</dbReference>
<dbReference type="AlphaFoldDB" id="A0A1M5S9E8"/>
<gene>
    <name evidence="2" type="ORF">SAMN02744040_01677</name>
</gene>
<reference evidence="3" key="1">
    <citation type="submission" date="2016-11" db="EMBL/GenBank/DDBJ databases">
        <authorList>
            <person name="Varghese N."/>
            <person name="Submissions S."/>
        </authorList>
    </citation>
    <scope>NUCLEOTIDE SEQUENCE [LARGE SCALE GENOMIC DNA]</scope>
    <source>
        <strain evidence="3">DSM 15285</strain>
    </source>
</reference>
<dbReference type="InterPro" id="IPR004843">
    <property type="entry name" value="Calcineurin-like_PHP"/>
</dbReference>
<organism evidence="2 3">
    <name type="scientific">Tepidibacter thalassicus DSM 15285</name>
    <dbReference type="NCBI Taxonomy" id="1123350"/>
    <lineage>
        <taxon>Bacteria</taxon>
        <taxon>Bacillati</taxon>
        <taxon>Bacillota</taxon>
        <taxon>Clostridia</taxon>
        <taxon>Peptostreptococcales</taxon>
        <taxon>Peptostreptococcaceae</taxon>
        <taxon>Tepidibacter</taxon>
    </lineage>
</organism>
<dbReference type="InterPro" id="IPR051158">
    <property type="entry name" value="Metallophosphoesterase_sf"/>
</dbReference>
<sequence length="230" mass="27071">MALYAIGDLHFGKVVNKPMNIFGSNWENHREKIINDWICKVKEDDTVLIVGDISWGINLNEAIYDLEDIHNLPGRKILVKGNHDYWWTTISKLNKLFDDMKFVQNNYYVYEDFAICGTRGWLCPNEVKFDDDDEKIYKREIQRLKLSLDAAKKDKFEKIIVITHYPPTNDKLEESEFTKIYEEYNVKKVIYGHLHGKDSFSAGLVGERNNIEYHLVSCDYTDFKLVKIMD</sequence>
<dbReference type="GO" id="GO:0016787">
    <property type="term" value="F:hydrolase activity"/>
    <property type="evidence" value="ECO:0007669"/>
    <property type="project" value="InterPro"/>
</dbReference>
<accession>A0A1M5S9E8</accession>
<dbReference type="OrthoDB" id="8610138at2"/>
<evidence type="ECO:0000313" key="2">
    <source>
        <dbReference type="EMBL" id="SHH35124.1"/>
    </source>
</evidence>
<evidence type="ECO:0000313" key="3">
    <source>
        <dbReference type="Proteomes" id="UP000242520"/>
    </source>
</evidence>
<dbReference type="PANTHER" id="PTHR31302:SF22">
    <property type="entry name" value="PHOSPHOESTERASE"/>
    <property type="match status" value="1"/>
</dbReference>
<dbReference type="SUPFAM" id="SSF56300">
    <property type="entry name" value="Metallo-dependent phosphatases"/>
    <property type="match status" value="1"/>
</dbReference>
<feature type="domain" description="Calcineurin-like phosphoesterase" evidence="1">
    <location>
        <begin position="3"/>
        <end position="196"/>
    </location>
</feature>
<dbReference type="EMBL" id="FQXH01000018">
    <property type="protein sequence ID" value="SHH35124.1"/>
    <property type="molecule type" value="Genomic_DNA"/>
</dbReference>
<dbReference type="PANTHER" id="PTHR31302">
    <property type="entry name" value="TRANSMEMBRANE PROTEIN WITH METALLOPHOSPHOESTERASE DOMAIN-RELATED"/>
    <property type="match status" value="1"/>
</dbReference>
<dbReference type="PIRSF" id="PIRSF033094">
    <property type="entry name" value="Pesterase_CT488"/>
    <property type="match status" value="1"/>
</dbReference>
<protein>
    <recommendedName>
        <fullName evidence="1">Calcineurin-like phosphoesterase domain-containing protein</fullName>
    </recommendedName>
</protein>
<dbReference type="Gene3D" id="3.60.21.10">
    <property type="match status" value="1"/>
</dbReference>
<proteinExistence type="predicted"/>
<dbReference type="Proteomes" id="UP000242520">
    <property type="component" value="Unassembled WGS sequence"/>
</dbReference>
<dbReference type="Pfam" id="PF00149">
    <property type="entry name" value="Metallophos"/>
    <property type="match status" value="1"/>
</dbReference>
<dbReference type="RefSeq" id="WP_072725493.1">
    <property type="nucleotide sequence ID" value="NZ_FQXH01000018.1"/>
</dbReference>
<evidence type="ECO:0000259" key="1">
    <source>
        <dbReference type="Pfam" id="PF00149"/>
    </source>
</evidence>